<dbReference type="InterPro" id="IPR003710">
    <property type="entry name" value="ApbA"/>
</dbReference>
<dbReference type="AlphaFoldDB" id="A0A0B0IIB5"/>
<proteinExistence type="inferred from homology"/>
<organism evidence="14 15">
    <name type="scientific">Halalkalibacter okhensis</name>
    <dbReference type="NCBI Taxonomy" id="333138"/>
    <lineage>
        <taxon>Bacteria</taxon>
        <taxon>Bacillati</taxon>
        <taxon>Bacillota</taxon>
        <taxon>Bacilli</taxon>
        <taxon>Bacillales</taxon>
        <taxon>Bacillaceae</taxon>
        <taxon>Halalkalibacter</taxon>
    </lineage>
</organism>
<comment type="similarity">
    <text evidence="3 11">Belongs to the ketopantoate reductase family.</text>
</comment>
<dbReference type="RefSeq" id="WP_034630751.1">
    <property type="nucleotide sequence ID" value="NZ_JRJU01000020.1"/>
</dbReference>
<dbReference type="InterPro" id="IPR050838">
    <property type="entry name" value="Ketopantoate_reductase"/>
</dbReference>
<dbReference type="eggNOG" id="COG1893">
    <property type="taxonomic scope" value="Bacteria"/>
</dbReference>
<evidence type="ECO:0000256" key="4">
    <source>
        <dbReference type="ARBA" id="ARBA00013014"/>
    </source>
</evidence>
<dbReference type="Pfam" id="PF02558">
    <property type="entry name" value="ApbA"/>
    <property type="match status" value="1"/>
</dbReference>
<evidence type="ECO:0000256" key="2">
    <source>
        <dbReference type="ARBA" id="ARBA00004994"/>
    </source>
</evidence>
<dbReference type="SUPFAM" id="SSF48179">
    <property type="entry name" value="6-phosphogluconate dehydrogenase C-terminal domain-like"/>
    <property type="match status" value="1"/>
</dbReference>
<evidence type="ECO:0000259" key="13">
    <source>
        <dbReference type="Pfam" id="PF08546"/>
    </source>
</evidence>
<dbReference type="Gene3D" id="3.40.50.720">
    <property type="entry name" value="NAD(P)-binding Rossmann-like Domain"/>
    <property type="match status" value="1"/>
</dbReference>
<dbReference type="NCBIfam" id="TIGR00745">
    <property type="entry name" value="apbA_panE"/>
    <property type="match status" value="1"/>
</dbReference>
<keyword evidence="7 11" id="KW-0521">NADP</keyword>
<dbReference type="STRING" id="333138.LQ50_15900"/>
<keyword evidence="6 11" id="KW-0566">Pantothenate biosynthesis</keyword>
<dbReference type="UniPathway" id="UPA00028">
    <property type="reaction ID" value="UER00004"/>
</dbReference>
<accession>A0A0B0IIB5</accession>
<keyword evidence="8 11" id="KW-0560">Oxidoreductase</keyword>
<sequence length="344" mass="37931">MRTAILGAGSLGTIIGALISEAGTHVDLIDINQDHVNRLNEHGAQITGFINKTIPVSACLPTEMKGQYDLVFLLTKQVFNHISLNQLLPHLHSESIVCTLQNGIPEENVSEYVGVNRTIGGAVGFGATWIEPGVSQLTTEWETVKKYAFDIGELNGEITARLQKTKEVLDLVGYCEISQNIIGIKWSKLLMNATFSGMSAALGCTFGDVLANQKAMTSLAYIADETIKVAHAQGIRLETMQGKDMEFLELDDENSIAEKMDFYNEVWLPHKNLKASMLQDLEKQKKTEVDYINGYVSKKGKEFGVNTPYNDLVVQLIKEAEATKKVPTFSDNLARFEEVGSVVK</sequence>
<dbReference type="PANTHER" id="PTHR43765">
    <property type="entry name" value="2-DEHYDROPANTOATE 2-REDUCTASE-RELATED"/>
    <property type="match status" value="1"/>
</dbReference>
<evidence type="ECO:0000256" key="10">
    <source>
        <dbReference type="ARBA" id="ARBA00048793"/>
    </source>
</evidence>
<evidence type="ECO:0000256" key="1">
    <source>
        <dbReference type="ARBA" id="ARBA00002919"/>
    </source>
</evidence>
<feature type="domain" description="Ketopantoate reductase N-terminal" evidence="12">
    <location>
        <begin position="4"/>
        <end position="140"/>
    </location>
</feature>
<evidence type="ECO:0000259" key="12">
    <source>
        <dbReference type="Pfam" id="PF02558"/>
    </source>
</evidence>
<comment type="function">
    <text evidence="1 11">Catalyzes the NADPH-dependent reduction of ketopantoate into pantoic acid.</text>
</comment>
<dbReference type="InterPro" id="IPR013752">
    <property type="entry name" value="KPA_reductase"/>
</dbReference>
<reference evidence="14 15" key="1">
    <citation type="submission" date="2014-09" db="EMBL/GenBank/DDBJ databases">
        <title>Genome sequencing and annotation of Bacillus Okhensis strain Kh10-101T.</title>
        <authorList>
            <person name="Prakash J.S."/>
        </authorList>
    </citation>
    <scope>NUCLEOTIDE SEQUENCE [LARGE SCALE GENOMIC DNA]</scope>
    <source>
        <strain evidence="15">Kh10-101T</strain>
    </source>
</reference>
<name>A0A0B0IIB5_9BACI</name>
<protein>
    <recommendedName>
        <fullName evidence="5 11">2-dehydropantoate 2-reductase</fullName>
        <ecNumber evidence="4 11">1.1.1.169</ecNumber>
    </recommendedName>
    <alternativeName>
        <fullName evidence="9 11">Ketopantoate reductase</fullName>
    </alternativeName>
</protein>
<evidence type="ECO:0000256" key="8">
    <source>
        <dbReference type="ARBA" id="ARBA00023002"/>
    </source>
</evidence>
<evidence type="ECO:0000256" key="9">
    <source>
        <dbReference type="ARBA" id="ARBA00032024"/>
    </source>
</evidence>
<dbReference type="SUPFAM" id="SSF51735">
    <property type="entry name" value="NAD(P)-binding Rossmann-fold domains"/>
    <property type="match status" value="1"/>
</dbReference>
<dbReference type="GO" id="GO:0050661">
    <property type="term" value="F:NADP binding"/>
    <property type="evidence" value="ECO:0007669"/>
    <property type="project" value="TreeGrafter"/>
</dbReference>
<comment type="catalytic activity">
    <reaction evidence="10 11">
        <text>(R)-pantoate + NADP(+) = 2-dehydropantoate + NADPH + H(+)</text>
        <dbReference type="Rhea" id="RHEA:16233"/>
        <dbReference type="ChEBI" id="CHEBI:11561"/>
        <dbReference type="ChEBI" id="CHEBI:15378"/>
        <dbReference type="ChEBI" id="CHEBI:15980"/>
        <dbReference type="ChEBI" id="CHEBI:57783"/>
        <dbReference type="ChEBI" id="CHEBI:58349"/>
        <dbReference type="EC" id="1.1.1.169"/>
    </reaction>
</comment>
<evidence type="ECO:0000256" key="11">
    <source>
        <dbReference type="RuleBase" id="RU362068"/>
    </source>
</evidence>
<dbReference type="GO" id="GO:0008677">
    <property type="term" value="F:2-dehydropantoate 2-reductase activity"/>
    <property type="evidence" value="ECO:0007669"/>
    <property type="project" value="UniProtKB-EC"/>
</dbReference>
<dbReference type="PANTHER" id="PTHR43765:SF2">
    <property type="entry name" value="2-DEHYDROPANTOATE 2-REDUCTASE"/>
    <property type="match status" value="1"/>
</dbReference>
<dbReference type="EMBL" id="JRJU01000020">
    <property type="protein sequence ID" value="KHF39371.1"/>
    <property type="molecule type" value="Genomic_DNA"/>
</dbReference>
<dbReference type="Gene3D" id="1.10.1040.10">
    <property type="entry name" value="N-(1-d-carboxylethyl)-l-norvaline Dehydrogenase, domain 2"/>
    <property type="match status" value="1"/>
</dbReference>
<dbReference type="Pfam" id="PF08546">
    <property type="entry name" value="ApbA_C"/>
    <property type="match status" value="1"/>
</dbReference>
<gene>
    <name evidence="14" type="ORF">LQ50_15900</name>
</gene>
<dbReference type="InterPro" id="IPR008927">
    <property type="entry name" value="6-PGluconate_DH-like_C_sf"/>
</dbReference>
<evidence type="ECO:0000313" key="15">
    <source>
        <dbReference type="Proteomes" id="UP000030832"/>
    </source>
</evidence>
<dbReference type="GO" id="GO:0015940">
    <property type="term" value="P:pantothenate biosynthetic process"/>
    <property type="evidence" value="ECO:0007669"/>
    <property type="project" value="UniProtKB-UniPathway"/>
</dbReference>
<dbReference type="OrthoDB" id="9793586at2"/>
<evidence type="ECO:0000256" key="7">
    <source>
        <dbReference type="ARBA" id="ARBA00022857"/>
    </source>
</evidence>
<dbReference type="InterPro" id="IPR013332">
    <property type="entry name" value="KPR_N"/>
</dbReference>
<dbReference type="EC" id="1.1.1.169" evidence="4 11"/>
<feature type="domain" description="Ketopantoate reductase C-terminal" evidence="13">
    <location>
        <begin position="180"/>
        <end position="320"/>
    </location>
</feature>
<comment type="pathway">
    <text evidence="2 11">Cofactor biosynthesis; (R)-pantothenate biosynthesis; (R)-pantoate from 3-methyl-2-oxobutanoate: step 2/2.</text>
</comment>
<evidence type="ECO:0000313" key="14">
    <source>
        <dbReference type="EMBL" id="KHF39371.1"/>
    </source>
</evidence>
<comment type="caution">
    <text evidence="14">The sequence shown here is derived from an EMBL/GenBank/DDBJ whole genome shotgun (WGS) entry which is preliminary data.</text>
</comment>
<evidence type="ECO:0000256" key="3">
    <source>
        <dbReference type="ARBA" id="ARBA00007870"/>
    </source>
</evidence>
<dbReference type="InterPro" id="IPR013328">
    <property type="entry name" value="6PGD_dom2"/>
</dbReference>
<evidence type="ECO:0000256" key="5">
    <source>
        <dbReference type="ARBA" id="ARBA00019465"/>
    </source>
</evidence>
<evidence type="ECO:0000256" key="6">
    <source>
        <dbReference type="ARBA" id="ARBA00022655"/>
    </source>
</evidence>
<dbReference type="GO" id="GO:0005737">
    <property type="term" value="C:cytoplasm"/>
    <property type="evidence" value="ECO:0007669"/>
    <property type="project" value="TreeGrafter"/>
</dbReference>
<dbReference type="InterPro" id="IPR036291">
    <property type="entry name" value="NAD(P)-bd_dom_sf"/>
</dbReference>
<dbReference type="Proteomes" id="UP000030832">
    <property type="component" value="Unassembled WGS sequence"/>
</dbReference>
<keyword evidence="15" id="KW-1185">Reference proteome</keyword>